<evidence type="ECO:0000256" key="1">
    <source>
        <dbReference type="SAM" id="MobiDB-lite"/>
    </source>
</evidence>
<keyword evidence="5" id="KW-1185">Reference proteome</keyword>
<dbReference type="Proteomes" id="UP000230605">
    <property type="component" value="Chromosome 7"/>
</dbReference>
<dbReference type="OrthoDB" id="3645318at2759"/>
<name>A0A2G5HIL0_CERBT</name>
<gene>
    <name evidence="2" type="ORF">CB0940_09915</name>
    <name evidence="3" type="ORF">RHO25_010392</name>
</gene>
<dbReference type="EMBL" id="LKMD01000106">
    <property type="protein sequence ID" value="PIA92404.1"/>
    <property type="molecule type" value="Genomic_DNA"/>
</dbReference>
<organism evidence="2 4">
    <name type="scientific">Cercospora beticola</name>
    <name type="common">Sugarbeet leaf spot fungus</name>
    <dbReference type="NCBI Taxonomy" id="122368"/>
    <lineage>
        <taxon>Eukaryota</taxon>
        <taxon>Fungi</taxon>
        <taxon>Dikarya</taxon>
        <taxon>Ascomycota</taxon>
        <taxon>Pezizomycotina</taxon>
        <taxon>Dothideomycetes</taxon>
        <taxon>Dothideomycetidae</taxon>
        <taxon>Mycosphaerellales</taxon>
        <taxon>Mycosphaerellaceae</taxon>
        <taxon>Cercospora</taxon>
    </lineage>
</organism>
<proteinExistence type="predicted"/>
<feature type="region of interest" description="Disordered" evidence="1">
    <location>
        <begin position="354"/>
        <end position="375"/>
    </location>
</feature>
<sequence>MSYTALRHTQTEAHTPCRQVLMSEDSTATRSAESIELDWHGANQTTRVRRVYKAHNLEFDSRNAKQLQAQLDGARDEQQKRSRQRMARVLEKLNEATSEEDPDSAASDDLPKSLLAPEIPVAPLKGGEWTPQQRQKIQAAARKDAEEEAHVIWGKKIDLDEFNDRVKLTQLEAGEEFWVLVTKEGKEKVPLADPLQDNALDDGVPPHHGVAANVEKLRRKAEDKEEARVNDAKWVKSSISAHGRSGKALEPPKLKRKRVDQYFEAYLAEKPCKEDTDLSLPPDLDRYARDEDRKFAFLLPPGEHSAQTKRQIAQRREAQCTVTWEELRRCEAAHKRRKMAMEAYLAPVATTLAASEAQEETSQASTPPSIAPSES</sequence>
<reference evidence="2 4" key="1">
    <citation type="submission" date="2015-10" db="EMBL/GenBank/DDBJ databases">
        <title>The cercosporin biosynthetic gene cluster was horizontally transferred to several fungal lineages and shown to be expanded in Cercospora beticola based on microsynteny with recipient genomes.</title>
        <authorList>
            <person name="De Jonge R."/>
            <person name="Ebert M.K."/>
            <person name="Suttle J.C."/>
            <person name="Jurick Ii W.M."/>
            <person name="Secor G.A."/>
            <person name="Thomma B.P."/>
            <person name="Van De Peer Y."/>
            <person name="Bolton M.D."/>
        </authorList>
    </citation>
    <scope>NUCLEOTIDE SEQUENCE [LARGE SCALE GENOMIC DNA]</scope>
    <source>
        <strain evidence="2 4">09-40</strain>
    </source>
</reference>
<evidence type="ECO:0000313" key="5">
    <source>
        <dbReference type="Proteomes" id="UP001302367"/>
    </source>
</evidence>
<dbReference type="AlphaFoldDB" id="A0A2G5HIL0"/>
<evidence type="ECO:0000313" key="2">
    <source>
        <dbReference type="EMBL" id="PIA92404.1"/>
    </source>
</evidence>
<dbReference type="Proteomes" id="UP001302367">
    <property type="component" value="Chromosome 7"/>
</dbReference>
<feature type="region of interest" description="Disordered" evidence="1">
    <location>
        <begin position="94"/>
        <end position="114"/>
    </location>
</feature>
<protein>
    <submittedName>
        <fullName evidence="2">Uncharacterized protein</fullName>
    </submittedName>
</protein>
<accession>A0A2G5HIL0</accession>
<dbReference type="EMBL" id="CP134190">
    <property type="protein sequence ID" value="WPB05738.1"/>
    <property type="molecule type" value="Genomic_DNA"/>
</dbReference>
<reference evidence="3 5" key="2">
    <citation type="submission" date="2023-09" db="EMBL/GenBank/DDBJ databases">
        <title>Complete-Gapless Cercospora beticola genome.</title>
        <authorList>
            <person name="Wyatt N.A."/>
            <person name="Spanner R.E."/>
            <person name="Bolton M.D."/>
        </authorList>
    </citation>
    <scope>NUCLEOTIDE SEQUENCE [LARGE SCALE GENOMIC DNA]</scope>
    <source>
        <strain evidence="3">Cb09-40</strain>
    </source>
</reference>
<feature type="compositionally biased region" description="Low complexity" evidence="1">
    <location>
        <begin position="104"/>
        <end position="114"/>
    </location>
</feature>
<evidence type="ECO:0000313" key="3">
    <source>
        <dbReference type="EMBL" id="WPB05738.1"/>
    </source>
</evidence>
<evidence type="ECO:0000313" key="4">
    <source>
        <dbReference type="Proteomes" id="UP000230605"/>
    </source>
</evidence>
<feature type="compositionally biased region" description="Low complexity" evidence="1">
    <location>
        <begin position="354"/>
        <end position="366"/>
    </location>
</feature>